<organism evidence="2">
    <name type="scientific">Oryza punctata</name>
    <name type="common">Red rice</name>
    <dbReference type="NCBI Taxonomy" id="4537"/>
    <lineage>
        <taxon>Eukaryota</taxon>
        <taxon>Viridiplantae</taxon>
        <taxon>Streptophyta</taxon>
        <taxon>Embryophyta</taxon>
        <taxon>Tracheophyta</taxon>
        <taxon>Spermatophyta</taxon>
        <taxon>Magnoliopsida</taxon>
        <taxon>Liliopsida</taxon>
        <taxon>Poales</taxon>
        <taxon>Poaceae</taxon>
        <taxon>BOP clade</taxon>
        <taxon>Oryzoideae</taxon>
        <taxon>Oryzeae</taxon>
        <taxon>Oryzinae</taxon>
        <taxon>Oryza</taxon>
    </lineage>
</organism>
<dbReference type="Gramene" id="OPUNC04G00740.1">
    <property type="protein sequence ID" value="OPUNC04G00740.1"/>
    <property type="gene ID" value="OPUNC04G00740"/>
</dbReference>
<dbReference type="STRING" id="4537.A0A0E0KM72"/>
<keyword evidence="1" id="KW-0472">Membrane</keyword>
<dbReference type="EnsemblPlants" id="OPUNC04G00740.1">
    <property type="protein sequence ID" value="OPUNC04G00740.1"/>
    <property type="gene ID" value="OPUNC04G00740"/>
</dbReference>
<dbReference type="Proteomes" id="UP000026962">
    <property type="component" value="Chromosome 4"/>
</dbReference>
<accession>A0A0E0KM72</accession>
<evidence type="ECO:0000313" key="2">
    <source>
        <dbReference type="EnsemblPlants" id="OPUNC04G00740.1"/>
    </source>
</evidence>
<feature type="transmembrane region" description="Helical" evidence="1">
    <location>
        <begin position="20"/>
        <end position="39"/>
    </location>
</feature>
<dbReference type="AlphaFoldDB" id="A0A0E0KM72"/>
<keyword evidence="3" id="KW-1185">Reference proteome</keyword>
<keyword evidence="1" id="KW-1133">Transmembrane helix</keyword>
<keyword evidence="1" id="KW-0812">Transmembrane</keyword>
<evidence type="ECO:0000313" key="3">
    <source>
        <dbReference type="Proteomes" id="UP000026962"/>
    </source>
</evidence>
<name>A0A0E0KM72_ORYPU</name>
<sequence length="86" mass="9483">MASSSLSTSRRRMPLTRLNLTGVNGTGLAYGILLTVAVLNPNMAICGEYTRSLAAELCLTTWELLRAVHLVNVRQRVEAMETDRFS</sequence>
<protein>
    <submittedName>
        <fullName evidence="2">Uncharacterized protein</fullName>
    </submittedName>
</protein>
<evidence type="ECO:0000256" key="1">
    <source>
        <dbReference type="SAM" id="Phobius"/>
    </source>
</evidence>
<reference evidence="2" key="2">
    <citation type="submission" date="2018-05" db="EMBL/GenBank/DDBJ databases">
        <title>OpunRS2 (Oryza punctata Reference Sequence Version 2).</title>
        <authorList>
            <person name="Zhang J."/>
            <person name="Kudrna D."/>
            <person name="Lee S."/>
            <person name="Talag J."/>
            <person name="Welchert J."/>
            <person name="Wing R.A."/>
        </authorList>
    </citation>
    <scope>NUCLEOTIDE SEQUENCE [LARGE SCALE GENOMIC DNA]</scope>
</reference>
<reference evidence="2" key="1">
    <citation type="submission" date="2015-04" db="UniProtKB">
        <authorList>
            <consortium name="EnsemblPlants"/>
        </authorList>
    </citation>
    <scope>IDENTIFICATION</scope>
</reference>
<proteinExistence type="predicted"/>
<dbReference type="HOGENOM" id="CLU_2501850_0_0_1"/>